<name>A0ABN1PZR8_9ACTN</name>
<dbReference type="EMBL" id="BAAAHK010000005">
    <property type="protein sequence ID" value="GAA0935633.1"/>
    <property type="molecule type" value="Genomic_DNA"/>
</dbReference>
<keyword evidence="3" id="KW-1185">Reference proteome</keyword>
<dbReference type="InterPro" id="IPR027417">
    <property type="entry name" value="P-loop_NTPase"/>
</dbReference>
<evidence type="ECO:0000259" key="1">
    <source>
        <dbReference type="Pfam" id="PF13191"/>
    </source>
</evidence>
<evidence type="ECO:0000313" key="2">
    <source>
        <dbReference type="EMBL" id="GAA0935633.1"/>
    </source>
</evidence>
<dbReference type="Proteomes" id="UP001500542">
    <property type="component" value="Unassembled WGS sequence"/>
</dbReference>
<dbReference type="SUPFAM" id="SSF52540">
    <property type="entry name" value="P-loop containing nucleoside triphosphate hydrolases"/>
    <property type="match status" value="1"/>
</dbReference>
<dbReference type="RefSeq" id="WP_343967740.1">
    <property type="nucleotide sequence ID" value="NZ_BAAAHK010000005.1"/>
</dbReference>
<dbReference type="InterPro" id="IPR041664">
    <property type="entry name" value="AAA_16"/>
</dbReference>
<protein>
    <recommendedName>
        <fullName evidence="1">Orc1-like AAA ATPase domain-containing protein</fullName>
    </recommendedName>
</protein>
<comment type="caution">
    <text evidence="2">The sequence shown here is derived from an EMBL/GenBank/DDBJ whole genome shotgun (WGS) entry which is preliminary data.</text>
</comment>
<sequence length="440" mass="47163">MSRVFGTPRRPAYMVTRTDRLGRPISLDRREPEGNSVLFTGAPGMGKSLELDRAQAFAQRNGWIAVRVDASPREPLENRFVRAVSEDLGGLRKQHGYFALRKLKKTLRDLTQRSRSEQRGAELRFGVAPVQAVVKKQWEAPGKDGVGSTLNQLADNLGELAAKKGQPVMLMVDNLDVASDRDLAALTELSAHLERQGQRVYLVGAGGEMAATRLMAASGGMSGVATGVTGRFDVRECGPLSADELRPSVTEPLRRAGIPYQPEAVEQLLKSANGNPSRLRDLSETALEFARPPYGITADVAKAATARVNDQARVFYQAAWNSCSPAEKDLLAKVAVRGPRGLAMQGETQAAGPGKWQEVDAARQGLVARGMVRDSGSRLSLADPGLQDWVQTRVGQSAAHAGVALPGTPVPAITPAPGQHVPGRVTSTRQVGNTTFRVNG</sequence>
<reference evidence="2 3" key="1">
    <citation type="journal article" date="2019" name="Int. J. Syst. Evol. Microbiol.">
        <title>The Global Catalogue of Microorganisms (GCM) 10K type strain sequencing project: providing services to taxonomists for standard genome sequencing and annotation.</title>
        <authorList>
            <consortium name="The Broad Institute Genomics Platform"/>
            <consortium name="The Broad Institute Genome Sequencing Center for Infectious Disease"/>
            <person name="Wu L."/>
            <person name="Ma J."/>
        </authorList>
    </citation>
    <scope>NUCLEOTIDE SEQUENCE [LARGE SCALE GENOMIC DNA]</scope>
    <source>
        <strain evidence="2 3">JCM 10977</strain>
    </source>
</reference>
<dbReference type="Pfam" id="PF13191">
    <property type="entry name" value="AAA_16"/>
    <property type="match status" value="1"/>
</dbReference>
<gene>
    <name evidence="2" type="ORF">GCM10009554_22530</name>
</gene>
<organism evidence="2 3">
    <name type="scientific">Kribbella koreensis</name>
    <dbReference type="NCBI Taxonomy" id="57909"/>
    <lineage>
        <taxon>Bacteria</taxon>
        <taxon>Bacillati</taxon>
        <taxon>Actinomycetota</taxon>
        <taxon>Actinomycetes</taxon>
        <taxon>Propionibacteriales</taxon>
        <taxon>Kribbellaceae</taxon>
        <taxon>Kribbella</taxon>
    </lineage>
</organism>
<proteinExistence type="predicted"/>
<accession>A0ABN1PZR8</accession>
<dbReference type="Gene3D" id="3.40.50.300">
    <property type="entry name" value="P-loop containing nucleotide triphosphate hydrolases"/>
    <property type="match status" value="1"/>
</dbReference>
<feature type="domain" description="Orc1-like AAA ATPase" evidence="1">
    <location>
        <begin position="29"/>
        <end position="200"/>
    </location>
</feature>
<evidence type="ECO:0000313" key="3">
    <source>
        <dbReference type="Proteomes" id="UP001500542"/>
    </source>
</evidence>